<comment type="similarity">
    <text evidence="1 10">Belongs to the succinate/malate CoA ligase beta subunit family.</text>
</comment>
<dbReference type="InterPro" id="IPR016102">
    <property type="entry name" value="Succinyl-CoA_synth-like"/>
</dbReference>
<feature type="binding site" evidence="10">
    <location>
        <position position="107"/>
    </location>
    <ligand>
        <name>ATP</name>
        <dbReference type="ChEBI" id="CHEBI:30616"/>
    </ligand>
</feature>
<keyword evidence="5 10" id="KW-0547">Nucleotide-binding</keyword>
<dbReference type="EC" id="6.2.1.5" evidence="10"/>
<keyword evidence="6 10" id="KW-0067">ATP-binding</keyword>
<dbReference type="InterPro" id="IPR013650">
    <property type="entry name" value="ATP-grasp_succ-CoA_synth-type"/>
</dbReference>
<evidence type="ECO:0000259" key="11">
    <source>
        <dbReference type="PROSITE" id="PS50975"/>
    </source>
</evidence>
<dbReference type="Proteomes" id="UP000643672">
    <property type="component" value="Unassembled WGS sequence"/>
</dbReference>
<keyword evidence="7 10" id="KW-0460">Magnesium</keyword>
<dbReference type="Pfam" id="PF00549">
    <property type="entry name" value="Ligase_CoA"/>
    <property type="match status" value="1"/>
</dbReference>
<dbReference type="EMBL" id="CP024634">
    <property type="protein sequence ID" value="AYQ57554.1"/>
    <property type="molecule type" value="Genomic_DNA"/>
</dbReference>
<dbReference type="NCBIfam" id="TIGR01016">
    <property type="entry name" value="sucCoAbeta"/>
    <property type="match status" value="1"/>
</dbReference>
<keyword evidence="17" id="KW-1185">Reference proteome</keyword>
<name>A0A1J5TSV1_9GAMM</name>
<dbReference type="GO" id="GO:0006099">
    <property type="term" value="P:tricarboxylic acid cycle"/>
    <property type="evidence" value="ECO:0007669"/>
    <property type="project" value="UniProtKB-UniRule"/>
</dbReference>
<dbReference type="Pfam" id="PF08442">
    <property type="entry name" value="ATP-grasp_2"/>
    <property type="match status" value="1"/>
</dbReference>
<evidence type="ECO:0000256" key="5">
    <source>
        <dbReference type="ARBA" id="ARBA00022741"/>
    </source>
</evidence>
<keyword evidence="4 10" id="KW-0479">Metal-binding</keyword>
<protein>
    <recommendedName>
        <fullName evidence="10">Succinate--CoA ligase [ADP-forming] subunit beta</fullName>
        <ecNumber evidence="10">6.2.1.5</ecNumber>
    </recommendedName>
    <alternativeName>
        <fullName evidence="10">Succinyl-CoA synthetase subunit beta</fullName>
        <shortName evidence="10">SCS-beta</shortName>
    </alternativeName>
</protein>
<evidence type="ECO:0000313" key="12">
    <source>
        <dbReference type="EMBL" id="AYQ57554.1"/>
    </source>
</evidence>
<dbReference type="OrthoDB" id="9802602at2"/>
<dbReference type="GO" id="GO:0005524">
    <property type="term" value="F:ATP binding"/>
    <property type="evidence" value="ECO:0007669"/>
    <property type="project" value="UniProtKB-UniRule"/>
</dbReference>
<dbReference type="GO" id="GO:0000287">
    <property type="term" value="F:magnesium ion binding"/>
    <property type="evidence" value="ECO:0007669"/>
    <property type="project" value="UniProtKB-UniRule"/>
</dbReference>
<dbReference type="Gene3D" id="3.30.1490.20">
    <property type="entry name" value="ATP-grasp fold, A domain"/>
    <property type="match status" value="1"/>
</dbReference>
<organism evidence="14 15">
    <name type="scientific">Bathymodiolus thermophilus thioautotrophic gill symbiont</name>
    <dbReference type="NCBI Taxonomy" id="2360"/>
    <lineage>
        <taxon>Bacteria</taxon>
        <taxon>Pseudomonadati</taxon>
        <taxon>Pseudomonadota</taxon>
        <taxon>Gammaproteobacteria</taxon>
        <taxon>sulfur-oxidizing symbionts</taxon>
    </lineage>
</organism>
<feature type="binding site" evidence="10">
    <location>
        <begin position="321"/>
        <end position="323"/>
    </location>
    <ligand>
        <name>substrate</name>
        <note>ligand shared with subunit alpha</note>
    </ligand>
</feature>
<evidence type="ECO:0000313" key="17">
    <source>
        <dbReference type="Proteomes" id="UP000643672"/>
    </source>
</evidence>
<dbReference type="FunFam" id="3.40.50.261:FF:000001">
    <property type="entry name" value="Succinate--CoA ligase [ADP-forming] subunit beta"/>
    <property type="match status" value="1"/>
</dbReference>
<feature type="binding site" evidence="10">
    <location>
        <position position="102"/>
    </location>
    <ligand>
        <name>ATP</name>
        <dbReference type="ChEBI" id="CHEBI:30616"/>
    </ligand>
</feature>
<dbReference type="FunFam" id="3.30.1490.20:FF:000002">
    <property type="entry name" value="Succinate--CoA ligase [ADP-forming] subunit beta"/>
    <property type="match status" value="1"/>
</dbReference>
<keyword evidence="3 10" id="KW-0436">Ligase</keyword>
<reference evidence="13 17" key="4">
    <citation type="submission" date="2020-05" db="EMBL/GenBank/DDBJ databases">
        <authorList>
            <person name="Petersen J."/>
            <person name="Sayavedra L."/>
        </authorList>
    </citation>
    <scope>NUCLEOTIDE SEQUENCE [LARGE SCALE GENOMIC DNA]</scope>
    <source>
        <strain evidence="13">B thermophilus SOXS</strain>
    </source>
</reference>
<comment type="catalytic activity">
    <reaction evidence="9">
        <text>GTP + succinate + CoA = succinyl-CoA + GDP + phosphate</text>
        <dbReference type="Rhea" id="RHEA:22120"/>
        <dbReference type="ChEBI" id="CHEBI:30031"/>
        <dbReference type="ChEBI" id="CHEBI:37565"/>
        <dbReference type="ChEBI" id="CHEBI:43474"/>
        <dbReference type="ChEBI" id="CHEBI:57287"/>
        <dbReference type="ChEBI" id="CHEBI:57292"/>
        <dbReference type="ChEBI" id="CHEBI:58189"/>
    </reaction>
    <physiologicalReaction direction="right-to-left" evidence="9">
        <dbReference type="Rhea" id="RHEA:22122"/>
    </physiologicalReaction>
</comment>
<comment type="function">
    <text evidence="10">Succinyl-CoA synthetase functions in the citric acid cycle (TCA), coupling the hydrolysis of succinyl-CoA to the synthesis of either ATP or GTP and thus represents the only step of substrate-level phosphorylation in the TCA. The beta subunit provides nucleotide specificity of the enzyme and binds the substrate succinate, while the binding sites for coenzyme A and phosphate are found in the alpha subunit.</text>
</comment>
<sequence length="390" mass="42007">MHIHEYQAKTLFNQFDIQTPKGVLISTVEQSSEACSELGGSVWVVKAQVHAGGRGKGGGVILCRSMAEVESASEKLLGLQLVTPQTDAKGLPVSQLLIEAGQNIERELYLGLLIDRQTQKITVLASVEGGMDIEKVASETPDKIIKFGVDPLGSLSVQDCTLVAEKLGLNADLTQQFNTTLLGLYEIFTQKDVSLIEINPLIVTTENQLLALDGKIDFDDNALYRHEDIAKLRDISQEDKKEQLASEHQLNYISLNGTIGCMVNGAGLAMATMDLIEHFGGSPANFLDVGGGTTANRVAKAFELIQTEANVKGILVNIFGGIVRCDLIAQGILQAIETVGLTLPIVVRLEGTNAPEGLNLLDKSEFNIHVESDLTKAAIKIVTLTKETSE</sequence>
<dbReference type="PANTHER" id="PTHR11815">
    <property type="entry name" value="SUCCINYL-COA SYNTHETASE BETA CHAIN"/>
    <property type="match status" value="1"/>
</dbReference>
<evidence type="ECO:0000313" key="14">
    <source>
        <dbReference type="EMBL" id="OIR23955.1"/>
    </source>
</evidence>
<dbReference type="InterPro" id="IPR005811">
    <property type="entry name" value="SUCC_ACL_C"/>
</dbReference>
<evidence type="ECO:0000256" key="2">
    <source>
        <dbReference type="ARBA" id="ARBA00022532"/>
    </source>
</evidence>
<dbReference type="NCBIfam" id="NF001913">
    <property type="entry name" value="PRK00696.1"/>
    <property type="match status" value="1"/>
</dbReference>
<dbReference type="GO" id="GO:0004775">
    <property type="term" value="F:succinate-CoA ligase (ADP-forming) activity"/>
    <property type="evidence" value="ECO:0007669"/>
    <property type="project" value="UniProtKB-UniRule"/>
</dbReference>
<evidence type="ECO:0000313" key="16">
    <source>
        <dbReference type="Proteomes" id="UP000278334"/>
    </source>
</evidence>
<dbReference type="EMBL" id="MIQH01000950">
    <property type="protein sequence ID" value="OIR23955.1"/>
    <property type="molecule type" value="Genomic_DNA"/>
</dbReference>
<feature type="binding site" evidence="10">
    <location>
        <position position="199"/>
    </location>
    <ligand>
        <name>Mg(2+)</name>
        <dbReference type="ChEBI" id="CHEBI:18420"/>
    </ligand>
</feature>
<feature type="binding site" evidence="10">
    <location>
        <position position="46"/>
    </location>
    <ligand>
        <name>ATP</name>
        <dbReference type="ChEBI" id="CHEBI:30616"/>
    </ligand>
</feature>
<reference evidence="14" key="2">
    <citation type="journal article" date="2017" name="Stand. Genomic Sci.">
        <title>Genome sequence of the sulfur-oxidizing Bathymodiolus thermophilus gill endosymbiont.</title>
        <authorList>
            <person name="Ponnudurai R."/>
            <person name="Sayavedra L."/>
            <person name="Kleiner M."/>
            <person name="Heiden S.E."/>
            <person name="Thurmer A."/>
            <person name="Felbeck H."/>
            <person name="Schluter R."/>
            <person name="Sievert S.M."/>
            <person name="Daniel R."/>
            <person name="Schweder T."/>
            <person name="Markert S."/>
        </authorList>
    </citation>
    <scope>NUCLEOTIDE SEQUENCE</scope>
    <source>
        <strain evidence="14">BAT/CrabSpa'14</strain>
    </source>
</reference>
<comment type="cofactor">
    <cofactor evidence="10">
        <name>Mg(2+)</name>
        <dbReference type="ChEBI" id="CHEBI:18420"/>
    </cofactor>
    <text evidence="10">Binds 1 Mg(2+) ion per subunit.</text>
</comment>
<dbReference type="Gene3D" id="3.30.470.20">
    <property type="entry name" value="ATP-grasp fold, B domain"/>
    <property type="match status" value="1"/>
</dbReference>
<dbReference type="FunFam" id="3.30.470.20:FF:000002">
    <property type="entry name" value="Succinate--CoA ligase [ADP-forming] subunit beta"/>
    <property type="match status" value="1"/>
</dbReference>
<dbReference type="GO" id="GO:0005829">
    <property type="term" value="C:cytosol"/>
    <property type="evidence" value="ECO:0007669"/>
    <property type="project" value="TreeGrafter"/>
</dbReference>
<dbReference type="Gene3D" id="3.40.50.261">
    <property type="entry name" value="Succinyl-CoA synthetase domains"/>
    <property type="match status" value="1"/>
</dbReference>
<feature type="domain" description="ATP-grasp" evidence="11">
    <location>
        <begin position="9"/>
        <end position="227"/>
    </location>
</feature>
<keyword evidence="2 10" id="KW-0816">Tricarboxylic acid cycle</keyword>
<dbReference type="PROSITE" id="PS01217">
    <property type="entry name" value="SUCCINYL_COA_LIG_3"/>
    <property type="match status" value="1"/>
</dbReference>
<comment type="subunit">
    <text evidence="10">Heterotetramer of two alpha and two beta subunits.</text>
</comment>
<gene>
    <name evidence="10" type="primary">sucC</name>
    <name evidence="14" type="ORF">BGC33_14225</name>
    <name evidence="12" type="ORF">MS2017_1881</name>
    <name evidence="13" type="ORF">THERMOS_1072</name>
</gene>
<dbReference type="UniPathway" id="UPA00223">
    <property type="reaction ID" value="UER00999"/>
</dbReference>
<evidence type="ECO:0000256" key="10">
    <source>
        <dbReference type="HAMAP-Rule" id="MF_00558"/>
    </source>
</evidence>
<comment type="pathway">
    <text evidence="10">Carbohydrate metabolism; tricarboxylic acid cycle; succinate from succinyl-CoA (ligase route): step 1/1.</text>
</comment>
<dbReference type="InterPro" id="IPR011761">
    <property type="entry name" value="ATP-grasp"/>
</dbReference>
<evidence type="ECO:0000256" key="1">
    <source>
        <dbReference type="ARBA" id="ARBA00009182"/>
    </source>
</evidence>
<accession>A0A1J5TSV1</accession>
<dbReference type="SUPFAM" id="SSF56059">
    <property type="entry name" value="Glutathione synthetase ATP-binding domain-like"/>
    <property type="match status" value="1"/>
</dbReference>
<dbReference type="PIRSF" id="PIRSF001554">
    <property type="entry name" value="SucCS_beta"/>
    <property type="match status" value="1"/>
</dbReference>
<evidence type="ECO:0000256" key="7">
    <source>
        <dbReference type="ARBA" id="ARBA00022842"/>
    </source>
</evidence>
<evidence type="ECO:0000256" key="6">
    <source>
        <dbReference type="ARBA" id="ARBA00022840"/>
    </source>
</evidence>
<dbReference type="InterPro" id="IPR013815">
    <property type="entry name" value="ATP_grasp_subdomain_1"/>
</dbReference>
<dbReference type="InterPro" id="IPR017866">
    <property type="entry name" value="Succ-CoA_synthase_bsu_CS"/>
</dbReference>
<reference evidence="12 16" key="3">
    <citation type="submission" date="2017-11" db="EMBL/GenBank/DDBJ databases">
        <title>Genome sequence of the bacterial symbiont EPR9N from a vent mussel Bathymodiolus thermophilus.</title>
        <authorList>
            <person name="Won Y.-J."/>
        </authorList>
    </citation>
    <scope>NUCLEOTIDE SEQUENCE [LARGE SCALE GENOMIC DNA]</scope>
    <source>
        <strain evidence="12 16">EPR9N</strain>
    </source>
</reference>
<dbReference type="GO" id="GO:0042709">
    <property type="term" value="C:succinate-CoA ligase complex"/>
    <property type="evidence" value="ECO:0007669"/>
    <property type="project" value="TreeGrafter"/>
</dbReference>
<dbReference type="Proteomes" id="UP000182798">
    <property type="component" value="Unassembled WGS sequence"/>
</dbReference>
<dbReference type="Proteomes" id="UP000278334">
    <property type="component" value="Chromosome"/>
</dbReference>
<feature type="binding site" evidence="10">
    <location>
        <begin position="53"/>
        <end position="55"/>
    </location>
    <ligand>
        <name>ATP</name>
        <dbReference type="ChEBI" id="CHEBI:30616"/>
    </ligand>
</feature>
<evidence type="ECO:0000313" key="13">
    <source>
        <dbReference type="EMBL" id="CAB5499706.1"/>
    </source>
</evidence>
<dbReference type="KEGG" id="bthg:MS2017_1881"/>
<reference evidence="15" key="1">
    <citation type="submission" date="2016-09" db="EMBL/GenBank/DDBJ databases">
        <title>Genome Sequence of Bathymodiolus thermophilus sulfur-oxidizing gill endosymbiont.</title>
        <authorList>
            <person name="Ponnudurai R."/>
            <person name="Kleiner M."/>
            <person name="Sayavedra L."/>
            <person name="Thuermer A."/>
            <person name="Felbeck H."/>
            <person name="Schlueter R."/>
            <person name="Schweder T."/>
            <person name="Markert S."/>
        </authorList>
    </citation>
    <scope>NUCLEOTIDE SEQUENCE [LARGE SCALE GENOMIC DNA]</scope>
    <source>
        <strain evidence="15">BAT/CrabSpa'14</strain>
    </source>
</reference>
<dbReference type="AlphaFoldDB" id="A0A1J5TSV1"/>
<dbReference type="InterPro" id="IPR005809">
    <property type="entry name" value="Succ_CoA_ligase-like_bsu"/>
</dbReference>
<evidence type="ECO:0000313" key="15">
    <source>
        <dbReference type="Proteomes" id="UP000182798"/>
    </source>
</evidence>
<dbReference type="SUPFAM" id="SSF52210">
    <property type="entry name" value="Succinyl-CoA synthetase domains"/>
    <property type="match status" value="1"/>
</dbReference>
<dbReference type="HAMAP" id="MF_00558">
    <property type="entry name" value="Succ_CoA_beta"/>
    <property type="match status" value="1"/>
</dbReference>
<comment type="catalytic activity">
    <reaction evidence="8">
        <text>succinate + ATP + CoA = succinyl-CoA + ADP + phosphate</text>
        <dbReference type="Rhea" id="RHEA:17661"/>
        <dbReference type="ChEBI" id="CHEBI:30031"/>
        <dbReference type="ChEBI" id="CHEBI:30616"/>
        <dbReference type="ChEBI" id="CHEBI:43474"/>
        <dbReference type="ChEBI" id="CHEBI:57287"/>
        <dbReference type="ChEBI" id="CHEBI:57292"/>
        <dbReference type="ChEBI" id="CHEBI:456216"/>
        <dbReference type="EC" id="6.2.1.5"/>
    </reaction>
    <physiologicalReaction direction="right-to-left" evidence="8">
        <dbReference type="Rhea" id="RHEA:17663"/>
    </physiologicalReaction>
</comment>
<evidence type="ECO:0000256" key="3">
    <source>
        <dbReference type="ARBA" id="ARBA00022598"/>
    </source>
</evidence>
<feature type="binding site" evidence="10">
    <location>
        <position position="213"/>
    </location>
    <ligand>
        <name>Mg(2+)</name>
        <dbReference type="ChEBI" id="CHEBI:18420"/>
    </ligand>
</feature>
<feature type="binding site" evidence="10">
    <location>
        <position position="264"/>
    </location>
    <ligand>
        <name>substrate</name>
        <note>ligand shared with subunit alpha</note>
    </ligand>
</feature>
<feature type="binding site" evidence="10">
    <location>
        <position position="99"/>
    </location>
    <ligand>
        <name>ATP</name>
        <dbReference type="ChEBI" id="CHEBI:30616"/>
    </ligand>
</feature>
<dbReference type="PANTHER" id="PTHR11815:SF10">
    <property type="entry name" value="SUCCINATE--COA LIGASE [GDP-FORMING] SUBUNIT BETA, MITOCHONDRIAL"/>
    <property type="match status" value="1"/>
</dbReference>
<evidence type="ECO:0000256" key="8">
    <source>
        <dbReference type="ARBA" id="ARBA00050563"/>
    </source>
</evidence>
<dbReference type="GO" id="GO:0006104">
    <property type="term" value="P:succinyl-CoA metabolic process"/>
    <property type="evidence" value="ECO:0007669"/>
    <property type="project" value="TreeGrafter"/>
</dbReference>
<evidence type="ECO:0000256" key="4">
    <source>
        <dbReference type="ARBA" id="ARBA00022723"/>
    </source>
</evidence>
<dbReference type="EMBL" id="CAESAQ020000053">
    <property type="protein sequence ID" value="CAB5499706.1"/>
    <property type="molecule type" value="Genomic_DNA"/>
</dbReference>
<evidence type="ECO:0000256" key="9">
    <source>
        <dbReference type="ARBA" id="ARBA00052891"/>
    </source>
</evidence>
<dbReference type="PROSITE" id="PS50975">
    <property type="entry name" value="ATP_GRASP"/>
    <property type="match status" value="1"/>
</dbReference>
<proteinExistence type="inferred from homology"/>
<dbReference type="RefSeq" id="WP_071565123.1">
    <property type="nucleotide sequence ID" value="NZ_CAESAQ020000053.1"/>
</dbReference>